<evidence type="ECO:0000259" key="18">
    <source>
        <dbReference type="PROSITE" id="PS50011"/>
    </source>
</evidence>
<proteinExistence type="inferred from homology"/>
<evidence type="ECO:0000256" key="3">
    <source>
        <dbReference type="ARBA" id="ARBA00008874"/>
    </source>
</evidence>
<evidence type="ECO:0000313" key="20">
    <source>
        <dbReference type="Proteomes" id="UP000008370"/>
    </source>
</evidence>
<evidence type="ECO:0000256" key="8">
    <source>
        <dbReference type="ARBA" id="ARBA00022679"/>
    </source>
</evidence>
<dbReference type="PROSITE" id="PS50011">
    <property type="entry name" value="PROTEIN_KINASE_DOM"/>
    <property type="match status" value="1"/>
</dbReference>
<comment type="subcellular location">
    <subcellularLocation>
        <location evidence="2">Cytoplasm</location>
    </subcellularLocation>
</comment>
<dbReference type="Proteomes" id="UP000008370">
    <property type="component" value="Unassembled WGS sequence"/>
</dbReference>
<dbReference type="PANTHER" id="PTHR48012:SF27">
    <property type="entry name" value="SERINE_THREONINE-PROTEIN KINASE SID1"/>
    <property type="match status" value="1"/>
</dbReference>
<keyword evidence="20" id="KW-1185">Reference proteome</keyword>
<dbReference type="OrthoDB" id="248923at2759"/>
<keyword evidence="13" id="KW-0460">Magnesium</keyword>
<sequence length="702" mass="76881">MPQAVTKSPSSPPVNEAHEPKARPRANDPHPIPSNNPASQYTLLEKLGTGSFGVVYKAIHNETKQIVAIKQIDLEDSDDDISEIQQEIASLAQCDSEYVTRYYGSFVVAYKLWIIMEYLAGGSCLDLLKAGVFSEAHIAVICRELLLGLDYLHSEGTIHRDIKAANVLLSASGKVKLADFGVAAQLTSTLRHTFVGTPFWMAPEVIRQAGYDAKADIWSLGITAIEMAKGEPPLAEYHPMRVLFLIPKAKPPTLEGPFSLAFKDFVSQCLTKDPNLRPTTKELLQHRFIRTARKTSYLTELTERYQDYRSRQPGRPQQMYQPTLRNSGMWDTMRSDWNFDTIRSSSAMGSIKNMTKHLSVHETIPDEEFDDGSGFEPQESINTDAATQATSSPLPQSPAVSHSTVVIRPVSGSYDTKDIPPLVTDNGSDETANSADPSTPPQLSPVSPDTSEPPPAYSGSVRSTSSSQRRASYAARNNVTTGTVLGAADLGNGVDTIRPVKMVDTIRSLRLSEEYVGSVKRERSESGSQSGSSPSSPVNSKGSAKRLEDASAGRAMIDDVLLPTLEKATRDDMDAREIESLSMISRGFEELKEINPGLAYNVILDILSGINESQQVRQHVQTSRGLFPHKRIIRKSQMTSKGLVVTEEEETSGLPTTSDTKSPPAATDADQAPRAKSPIAELLYMRWLDGLKLKWPSILSSS</sequence>
<keyword evidence="9" id="KW-0479">Metal-binding</keyword>
<dbReference type="InterPro" id="IPR017441">
    <property type="entry name" value="Protein_kinase_ATP_BS"/>
</dbReference>
<keyword evidence="12 16" id="KW-0067">ATP-binding</keyword>
<comment type="catalytic activity">
    <reaction evidence="15">
        <text>L-seryl-[protein] + ATP = O-phospho-L-seryl-[protein] + ADP + H(+)</text>
        <dbReference type="Rhea" id="RHEA:17989"/>
        <dbReference type="Rhea" id="RHEA-COMP:9863"/>
        <dbReference type="Rhea" id="RHEA-COMP:11604"/>
        <dbReference type="ChEBI" id="CHEBI:15378"/>
        <dbReference type="ChEBI" id="CHEBI:29999"/>
        <dbReference type="ChEBI" id="CHEBI:30616"/>
        <dbReference type="ChEBI" id="CHEBI:83421"/>
        <dbReference type="ChEBI" id="CHEBI:456216"/>
        <dbReference type="EC" id="2.7.11.1"/>
    </reaction>
</comment>
<feature type="region of interest" description="Disordered" evidence="17">
    <location>
        <begin position="516"/>
        <end position="550"/>
    </location>
</feature>
<feature type="compositionally biased region" description="Low complexity" evidence="17">
    <location>
        <begin position="526"/>
        <end position="542"/>
    </location>
</feature>
<dbReference type="Gene3D" id="3.30.200.20">
    <property type="entry name" value="Phosphorylase Kinase, domain 1"/>
    <property type="match status" value="1"/>
</dbReference>
<keyword evidence="5" id="KW-0963">Cytoplasm</keyword>
<keyword evidence="8" id="KW-0808">Transferase</keyword>
<dbReference type="GO" id="GO:0005737">
    <property type="term" value="C:cytoplasm"/>
    <property type="evidence" value="ECO:0007669"/>
    <property type="project" value="UniProtKB-SubCell"/>
</dbReference>
<dbReference type="CDD" id="cd06609">
    <property type="entry name" value="STKc_MST3_like"/>
    <property type="match status" value="1"/>
</dbReference>
<dbReference type="KEGG" id="pco:PHACADRAFT_249221"/>
<feature type="region of interest" description="Disordered" evidence="17">
    <location>
        <begin position="1"/>
        <end position="39"/>
    </location>
</feature>
<dbReference type="Pfam" id="PF00069">
    <property type="entry name" value="Pkinase"/>
    <property type="match status" value="1"/>
</dbReference>
<dbReference type="SUPFAM" id="SSF56112">
    <property type="entry name" value="Protein kinase-like (PK-like)"/>
    <property type="match status" value="1"/>
</dbReference>
<dbReference type="EC" id="2.7.11.1" evidence="4"/>
<dbReference type="InParanoid" id="K5W567"/>
<feature type="binding site" evidence="16">
    <location>
        <position position="70"/>
    </location>
    <ligand>
        <name>ATP</name>
        <dbReference type="ChEBI" id="CHEBI:30616"/>
    </ligand>
</feature>
<evidence type="ECO:0000256" key="2">
    <source>
        <dbReference type="ARBA" id="ARBA00004496"/>
    </source>
</evidence>
<evidence type="ECO:0000256" key="11">
    <source>
        <dbReference type="ARBA" id="ARBA00022777"/>
    </source>
</evidence>
<dbReference type="Gene3D" id="1.10.510.10">
    <property type="entry name" value="Transferase(Phosphotransferase) domain 1"/>
    <property type="match status" value="1"/>
</dbReference>
<evidence type="ECO:0000256" key="7">
    <source>
        <dbReference type="ARBA" id="ARBA00022553"/>
    </source>
</evidence>
<dbReference type="STRING" id="650164.K5W567"/>
<feature type="domain" description="Protein kinase" evidence="18">
    <location>
        <begin position="41"/>
        <end position="289"/>
    </location>
</feature>
<protein>
    <recommendedName>
        <fullName evidence="4">non-specific serine/threonine protein kinase</fullName>
        <ecNumber evidence="4">2.7.11.1</ecNumber>
    </recommendedName>
</protein>
<gene>
    <name evidence="19" type="ORF">PHACADRAFT_249221</name>
</gene>
<feature type="compositionally biased region" description="Basic and acidic residues" evidence="17">
    <location>
        <begin position="16"/>
        <end position="28"/>
    </location>
</feature>
<keyword evidence="11" id="KW-0418">Kinase</keyword>
<evidence type="ECO:0000313" key="19">
    <source>
        <dbReference type="EMBL" id="EKM59048.1"/>
    </source>
</evidence>
<evidence type="ECO:0000256" key="9">
    <source>
        <dbReference type="ARBA" id="ARBA00022723"/>
    </source>
</evidence>
<feature type="region of interest" description="Disordered" evidence="17">
    <location>
        <begin position="411"/>
        <end position="475"/>
    </location>
</feature>
<evidence type="ECO:0000256" key="10">
    <source>
        <dbReference type="ARBA" id="ARBA00022741"/>
    </source>
</evidence>
<feature type="region of interest" description="Disordered" evidence="17">
    <location>
        <begin position="638"/>
        <end position="674"/>
    </location>
</feature>
<dbReference type="PANTHER" id="PTHR48012">
    <property type="entry name" value="STERILE20-LIKE KINASE, ISOFORM B-RELATED"/>
    <property type="match status" value="1"/>
</dbReference>
<dbReference type="FunFam" id="1.10.510.10:FF:000411">
    <property type="entry name" value="Probable Ste20-like kinase Don3"/>
    <property type="match status" value="1"/>
</dbReference>
<dbReference type="InterPro" id="IPR050629">
    <property type="entry name" value="STE20/SPS1-PAK"/>
</dbReference>
<evidence type="ECO:0000256" key="1">
    <source>
        <dbReference type="ARBA" id="ARBA00001946"/>
    </source>
</evidence>
<dbReference type="GO" id="GO:0046872">
    <property type="term" value="F:metal ion binding"/>
    <property type="evidence" value="ECO:0007669"/>
    <property type="project" value="UniProtKB-KW"/>
</dbReference>
<dbReference type="GeneID" id="18914604"/>
<evidence type="ECO:0000256" key="16">
    <source>
        <dbReference type="PROSITE-ProRule" id="PRU10141"/>
    </source>
</evidence>
<comment type="similarity">
    <text evidence="3">Belongs to the protein kinase superfamily. STE Ser/Thr protein kinase family. STE20 subfamily.</text>
</comment>
<keyword evidence="7" id="KW-0597">Phosphoprotein</keyword>
<dbReference type="AlphaFoldDB" id="K5W567"/>
<keyword evidence="6" id="KW-0723">Serine/threonine-protein kinase</keyword>
<organism evidence="19 20">
    <name type="scientific">Phanerochaete carnosa (strain HHB-10118-sp)</name>
    <name type="common">White-rot fungus</name>
    <name type="synonym">Peniophora carnosa</name>
    <dbReference type="NCBI Taxonomy" id="650164"/>
    <lineage>
        <taxon>Eukaryota</taxon>
        <taxon>Fungi</taxon>
        <taxon>Dikarya</taxon>
        <taxon>Basidiomycota</taxon>
        <taxon>Agaricomycotina</taxon>
        <taxon>Agaricomycetes</taxon>
        <taxon>Polyporales</taxon>
        <taxon>Phanerochaetaceae</taxon>
        <taxon>Phanerochaete</taxon>
    </lineage>
</organism>
<dbReference type="FunCoup" id="K5W567">
    <property type="interactions" value="384"/>
</dbReference>
<comment type="cofactor">
    <cofactor evidence="1">
        <name>Mg(2+)</name>
        <dbReference type="ChEBI" id="CHEBI:18420"/>
    </cofactor>
</comment>
<dbReference type="GO" id="GO:0005524">
    <property type="term" value="F:ATP binding"/>
    <property type="evidence" value="ECO:0007669"/>
    <property type="project" value="UniProtKB-UniRule"/>
</dbReference>
<reference evidence="19 20" key="1">
    <citation type="journal article" date="2012" name="BMC Genomics">
        <title>Comparative genomics of the white-rot fungi, Phanerochaete carnosa and P. chrysosporium, to elucidate the genetic basis of the distinct wood types they colonize.</title>
        <authorList>
            <person name="Suzuki H."/>
            <person name="MacDonald J."/>
            <person name="Syed K."/>
            <person name="Salamov A."/>
            <person name="Hori C."/>
            <person name="Aerts A."/>
            <person name="Henrissat B."/>
            <person name="Wiebenga A."/>
            <person name="vanKuyk P.A."/>
            <person name="Barry K."/>
            <person name="Lindquist E."/>
            <person name="LaButti K."/>
            <person name="Lapidus A."/>
            <person name="Lucas S."/>
            <person name="Coutinho P."/>
            <person name="Gong Y."/>
            <person name="Samejima M."/>
            <person name="Mahadevan R."/>
            <person name="Abou-Zaid M."/>
            <person name="de Vries R.P."/>
            <person name="Igarashi K."/>
            <person name="Yadav J.S."/>
            <person name="Grigoriev I.V."/>
            <person name="Master E.R."/>
        </authorList>
    </citation>
    <scope>NUCLEOTIDE SEQUENCE [LARGE SCALE GENOMIC DNA]</scope>
    <source>
        <strain evidence="19 20">HHB-10118-sp</strain>
    </source>
</reference>
<feature type="compositionally biased region" description="Polar residues" evidence="17">
    <location>
        <begin position="425"/>
        <end position="437"/>
    </location>
</feature>
<evidence type="ECO:0000256" key="14">
    <source>
        <dbReference type="ARBA" id="ARBA00047899"/>
    </source>
</evidence>
<dbReference type="InterPro" id="IPR000719">
    <property type="entry name" value="Prot_kinase_dom"/>
</dbReference>
<evidence type="ECO:0000256" key="15">
    <source>
        <dbReference type="ARBA" id="ARBA00048679"/>
    </source>
</evidence>
<name>K5W567_PHACS</name>
<evidence type="ECO:0000256" key="17">
    <source>
        <dbReference type="SAM" id="MobiDB-lite"/>
    </source>
</evidence>
<dbReference type="SMART" id="SM00220">
    <property type="entry name" value="S_TKc"/>
    <property type="match status" value="1"/>
</dbReference>
<evidence type="ECO:0000256" key="12">
    <source>
        <dbReference type="ARBA" id="ARBA00022840"/>
    </source>
</evidence>
<evidence type="ECO:0000256" key="4">
    <source>
        <dbReference type="ARBA" id="ARBA00012513"/>
    </source>
</evidence>
<feature type="compositionally biased region" description="Low complexity" evidence="17">
    <location>
        <begin position="457"/>
        <end position="475"/>
    </location>
</feature>
<dbReference type="GO" id="GO:0004674">
    <property type="term" value="F:protein serine/threonine kinase activity"/>
    <property type="evidence" value="ECO:0007669"/>
    <property type="project" value="UniProtKB-KW"/>
</dbReference>
<dbReference type="PROSITE" id="PS00107">
    <property type="entry name" value="PROTEIN_KINASE_ATP"/>
    <property type="match status" value="1"/>
</dbReference>
<evidence type="ECO:0000256" key="13">
    <source>
        <dbReference type="ARBA" id="ARBA00022842"/>
    </source>
</evidence>
<comment type="catalytic activity">
    <reaction evidence="14">
        <text>L-threonyl-[protein] + ATP = O-phospho-L-threonyl-[protein] + ADP + H(+)</text>
        <dbReference type="Rhea" id="RHEA:46608"/>
        <dbReference type="Rhea" id="RHEA-COMP:11060"/>
        <dbReference type="Rhea" id="RHEA-COMP:11605"/>
        <dbReference type="ChEBI" id="CHEBI:15378"/>
        <dbReference type="ChEBI" id="CHEBI:30013"/>
        <dbReference type="ChEBI" id="CHEBI:30616"/>
        <dbReference type="ChEBI" id="CHEBI:61977"/>
        <dbReference type="ChEBI" id="CHEBI:456216"/>
        <dbReference type="EC" id="2.7.11.1"/>
    </reaction>
</comment>
<dbReference type="RefSeq" id="XP_007391626.1">
    <property type="nucleotide sequence ID" value="XM_007391564.1"/>
</dbReference>
<dbReference type="InterPro" id="IPR011009">
    <property type="entry name" value="Kinase-like_dom_sf"/>
</dbReference>
<dbReference type="HOGENOM" id="CLU_000288_2_7_1"/>
<accession>K5W567</accession>
<evidence type="ECO:0000256" key="5">
    <source>
        <dbReference type="ARBA" id="ARBA00022490"/>
    </source>
</evidence>
<keyword evidence="10 16" id="KW-0547">Nucleotide-binding</keyword>
<evidence type="ECO:0000256" key="6">
    <source>
        <dbReference type="ARBA" id="ARBA00022527"/>
    </source>
</evidence>
<dbReference type="EMBL" id="JH930469">
    <property type="protein sequence ID" value="EKM59048.1"/>
    <property type="molecule type" value="Genomic_DNA"/>
</dbReference>